<protein>
    <submittedName>
        <fullName evidence="3">Uncharacterized protein</fullName>
    </submittedName>
</protein>
<feature type="region of interest" description="Disordered" evidence="2">
    <location>
        <begin position="502"/>
        <end position="523"/>
    </location>
</feature>
<evidence type="ECO:0000313" key="4">
    <source>
        <dbReference type="Proteomes" id="UP001642484"/>
    </source>
</evidence>
<dbReference type="Proteomes" id="UP001642484">
    <property type="component" value="Unassembled WGS sequence"/>
</dbReference>
<comment type="caution">
    <text evidence="3">The sequence shown here is derived from an EMBL/GenBank/DDBJ whole genome shotgun (WGS) entry which is preliminary data.</text>
</comment>
<organism evidence="3 4">
    <name type="scientific">Durusdinium trenchii</name>
    <dbReference type="NCBI Taxonomy" id="1381693"/>
    <lineage>
        <taxon>Eukaryota</taxon>
        <taxon>Sar</taxon>
        <taxon>Alveolata</taxon>
        <taxon>Dinophyceae</taxon>
        <taxon>Suessiales</taxon>
        <taxon>Symbiodiniaceae</taxon>
        <taxon>Durusdinium</taxon>
    </lineage>
</organism>
<keyword evidence="1" id="KW-0175">Coiled coil</keyword>
<reference evidence="3 4" key="1">
    <citation type="submission" date="2024-02" db="EMBL/GenBank/DDBJ databases">
        <authorList>
            <person name="Chen Y."/>
            <person name="Shah S."/>
            <person name="Dougan E. K."/>
            <person name="Thang M."/>
            <person name="Chan C."/>
        </authorList>
    </citation>
    <scope>NUCLEOTIDE SEQUENCE [LARGE SCALE GENOMIC DNA]</scope>
</reference>
<gene>
    <name evidence="3" type="ORF">CCMP2556_LOCUS17745</name>
</gene>
<evidence type="ECO:0000256" key="2">
    <source>
        <dbReference type="SAM" id="MobiDB-lite"/>
    </source>
</evidence>
<proteinExistence type="predicted"/>
<dbReference type="EMBL" id="CAXAMN010009890">
    <property type="protein sequence ID" value="CAK9030092.1"/>
    <property type="molecule type" value="Genomic_DNA"/>
</dbReference>
<accession>A0ABP0KU62</accession>
<keyword evidence="4" id="KW-1185">Reference proteome</keyword>
<feature type="coiled-coil region" evidence="1">
    <location>
        <begin position="361"/>
        <end position="486"/>
    </location>
</feature>
<feature type="coiled-coil region" evidence="1">
    <location>
        <begin position="299"/>
        <end position="333"/>
    </location>
</feature>
<feature type="coiled-coil region" evidence="1">
    <location>
        <begin position="617"/>
        <end position="651"/>
    </location>
</feature>
<sequence>MQTLKDLTNSLHDNASLQRLRENLNEIPKRWLARVDQPEDYLLGTVKGECNYHFKFRLEGGGYFQTGVLVASAEASPGGLPVPLRCKWRRRVGDLPVEIPGVTSNMYQISADDVGTDISVEAQPADADDGHHGIVVGEIGPFELDPATRRSLDNALGFGGSRFTVMQSKLPGEPASGRQDLSIQVSTEGVRVAPVQGGYSQNRESREIYAEYTGDYPKVIIHPLDTSKFQLVMSEVKTFHLIALSRTSRDLIALTIRCFHAKKFMSTSSILQTVLPVSMPDATGVMPTMDSRLDASIVLERLAKELNRTMQQKEVAEKVLRNTNHEKKQLQEQLMETISGFTEVIESLQDQCTDEAPAPSADRLQDQLRDVTASNHALQAELETLRIHLEKLAESRKAAEARSRSGLGAGPEAQVHQLKDERDMLKVRLEELSTNTTGVQHDQQEQVHTQELKRLRQDVEALHNQKEQLRKHLQDQDRERQELQDNFLYVKGQLDKVQLKQAEAAENGSSDGRKELQRHRQTLQTVTDERNRLANRLESTLNVLEKEKAYHEQSVERVTSANSKLMEEKDRISKEVERLSNLYTESVNQLQFGLNEAQAGSVFRSDSEANPVDPAEMAHLKLQAEELEATILEKEEENDALKTRIRKLAVS</sequence>
<evidence type="ECO:0000256" key="1">
    <source>
        <dbReference type="SAM" id="Coils"/>
    </source>
</evidence>
<evidence type="ECO:0000313" key="3">
    <source>
        <dbReference type="EMBL" id="CAK9030092.1"/>
    </source>
</evidence>
<name>A0ABP0KU62_9DINO</name>